<accession>A0A975BNP5</accession>
<keyword evidence="3" id="KW-1185">Reference proteome</keyword>
<dbReference type="Proteomes" id="UP000663722">
    <property type="component" value="Chromosome"/>
</dbReference>
<dbReference type="EMBL" id="CP061800">
    <property type="protein sequence ID" value="QTA88805.1"/>
    <property type="molecule type" value="Genomic_DNA"/>
</dbReference>
<evidence type="ECO:0000313" key="2">
    <source>
        <dbReference type="EMBL" id="QTA88805.1"/>
    </source>
</evidence>
<feature type="transmembrane region" description="Helical" evidence="1">
    <location>
        <begin position="12"/>
        <end position="32"/>
    </location>
</feature>
<evidence type="ECO:0000256" key="1">
    <source>
        <dbReference type="SAM" id="Phobius"/>
    </source>
</evidence>
<keyword evidence="1" id="KW-1133">Transmembrane helix</keyword>
<protein>
    <submittedName>
        <fullName evidence="2">Uncharacterized protein</fullName>
    </submittedName>
</protein>
<evidence type="ECO:0000313" key="3">
    <source>
        <dbReference type="Proteomes" id="UP000663722"/>
    </source>
</evidence>
<keyword evidence="1" id="KW-0812">Transmembrane</keyword>
<proteinExistence type="predicted"/>
<dbReference type="AlphaFoldDB" id="A0A975BNP5"/>
<sequence length="40" mass="4607">MNPVPSPEYRDIGISFIIIFAGLARNAGYIIYFEFPYIHT</sequence>
<dbReference type="KEGG" id="dmm:dnm_048520"/>
<name>A0A975BNP5_9BACT</name>
<organism evidence="2 3">
    <name type="scientific">Desulfonema magnum</name>
    <dbReference type="NCBI Taxonomy" id="45655"/>
    <lineage>
        <taxon>Bacteria</taxon>
        <taxon>Pseudomonadati</taxon>
        <taxon>Thermodesulfobacteriota</taxon>
        <taxon>Desulfobacteria</taxon>
        <taxon>Desulfobacterales</taxon>
        <taxon>Desulfococcaceae</taxon>
        <taxon>Desulfonema</taxon>
    </lineage>
</organism>
<reference evidence="2" key="1">
    <citation type="journal article" date="2021" name="Microb. Physiol.">
        <title>Proteogenomic Insights into the Physiology of Marine, Sulfate-Reducing, Filamentous Desulfonema limicola and Desulfonema magnum.</title>
        <authorList>
            <person name="Schnaars V."/>
            <person name="Wohlbrand L."/>
            <person name="Scheve S."/>
            <person name="Hinrichs C."/>
            <person name="Reinhardt R."/>
            <person name="Rabus R."/>
        </authorList>
    </citation>
    <scope>NUCLEOTIDE SEQUENCE</scope>
    <source>
        <strain evidence="2">4be13</strain>
    </source>
</reference>
<keyword evidence="1" id="KW-0472">Membrane</keyword>
<gene>
    <name evidence="2" type="ORF">dnm_048520</name>
</gene>